<proteinExistence type="inferred from homology"/>
<dbReference type="PANTHER" id="PTHR46268">
    <property type="entry name" value="STRESS RESPONSE PROTEIN NHAX"/>
    <property type="match status" value="1"/>
</dbReference>
<evidence type="ECO:0000313" key="4">
    <source>
        <dbReference type="Proteomes" id="UP001285855"/>
    </source>
</evidence>
<evidence type="ECO:0000256" key="1">
    <source>
        <dbReference type="ARBA" id="ARBA00008791"/>
    </source>
</evidence>
<dbReference type="PRINTS" id="PR01438">
    <property type="entry name" value="UNVRSLSTRESS"/>
</dbReference>
<dbReference type="InterPro" id="IPR006016">
    <property type="entry name" value="UspA"/>
</dbReference>
<dbReference type="Pfam" id="PF00582">
    <property type="entry name" value="Usp"/>
    <property type="match status" value="1"/>
</dbReference>
<sequence length="265" mass="29881">MKTILVPVGSSKNAKSHLQYAIDFAKAFGAKLYVVQIYNVYTKAGTMIKVDHILERESKAFLEAHVASVDTKGVEVITKIFKGKLIDTIEKVCHALDVDLIILEPRTNSIKEEVYLGKTSGKIVKRTQIPALIVPEGYVYKPIVKMLLALKSAVIRREGVLQPIHSIKNQFKAILNILLVKTPFHEEGDFELNEELKNMVTNTTIAESPTTFQAVLEHYKSHSPDLLCVVRRKRGFFSKLWEEDIILKRDFHSSTIPVLVLSGLK</sequence>
<comment type="similarity">
    <text evidence="1">Belongs to the universal stress protein A family.</text>
</comment>
<evidence type="ECO:0000259" key="2">
    <source>
        <dbReference type="Pfam" id="PF00582"/>
    </source>
</evidence>
<comment type="caution">
    <text evidence="3">The sequence shown here is derived from an EMBL/GenBank/DDBJ whole genome shotgun (WGS) entry which is preliminary data.</text>
</comment>
<evidence type="ECO:0000313" key="3">
    <source>
        <dbReference type="EMBL" id="MDY2586159.1"/>
    </source>
</evidence>
<dbReference type="CDD" id="cd00293">
    <property type="entry name" value="USP-like"/>
    <property type="match status" value="1"/>
</dbReference>
<dbReference type="InterPro" id="IPR006015">
    <property type="entry name" value="Universal_stress_UspA"/>
</dbReference>
<dbReference type="Gene3D" id="3.40.50.12370">
    <property type="match status" value="1"/>
</dbReference>
<dbReference type="PANTHER" id="PTHR46268:SF6">
    <property type="entry name" value="UNIVERSAL STRESS PROTEIN UP12"/>
    <property type="match status" value="1"/>
</dbReference>
<gene>
    <name evidence="3" type="ORF">SNF14_02315</name>
</gene>
<dbReference type="EMBL" id="JAXDAE010000001">
    <property type="protein sequence ID" value="MDY2586159.1"/>
    <property type="molecule type" value="Genomic_DNA"/>
</dbReference>
<keyword evidence="4" id="KW-1185">Reference proteome</keyword>
<dbReference type="SUPFAM" id="SSF52402">
    <property type="entry name" value="Adenine nucleotide alpha hydrolases-like"/>
    <property type="match status" value="1"/>
</dbReference>
<organism evidence="3 4">
    <name type="scientific">Winogradskyella aquimaris</name>
    <dbReference type="NCBI Taxonomy" id="864074"/>
    <lineage>
        <taxon>Bacteria</taxon>
        <taxon>Pseudomonadati</taxon>
        <taxon>Bacteroidota</taxon>
        <taxon>Flavobacteriia</taxon>
        <taxon>Flavobacteriales</taxon>
        <taxon>Flavobacteriaceae</taxon>
        <taxon>Winogradskyella</taxon>
    </lineage>
</organism>
<dbReference type="RefSeq" id="WP_320554529.1">
    <property type="nucleotide sequence ID" value="NZ_JAXDAE010000001.1"/>
</dbReference>
<name>A0ABU5EJF6_9FLAO</name>
<dbReference type="Proteomes" id="UP001285855">
    <property type="component" value="Unassembled WGS sequence"/>
</dbReference>
<reference evidence="3 4" key="1">
    <citation type="submission" date="2023-11" db="EMBL/GenBank/DDBJ databases">
        <title>Winogradskyella pelagius sp. nov., isolated from coastal sediment.</title>
        <authorList>
            <person name="Li F."/>
        </authorList>
    </citation>
    <scope>NUCLEOTIDE SEQUENCE [LARGE SCALE GENOMIC DNA]</scope>
    <source>
        <strain evidence="3 4">KCTC 23502</strain>
    </source>
</reference>
<accession>A0ABU5EJF6</accession>
<feature type="domain" description="UspA" evidence="2">
    <location>
        <begin position="1"/>
        <end position="135"/>
    </location>
</feature>
<protein>
    <submittedName>
        <fullName evidence="3">Universal stress protein</fullName>
    </submittedName>
</protein>